<dbReference type="EMBL" id="CP008956">
    <property type="protein sequence ID" value="QJQ03804.1"/>
    <property type="molecule type" value="Genomic_DNA"/>
</dbReference>
<keyword evidence="8 10" id="KW-0472">Membrane</keyword>
<dbReference type="PROSITE" id="PS50893">
    <property type="entry name" value="ABC_TRANSPORTER_2"/>
    <property type="match status" value="1"/>
</dbReference>
<dbReference type="GO" id="GO:0140359">
    <property type="term" value="F:ABC-type transporter activity"/>
    <property type="evidence" value="ECO:0007669"/>
    <property type="project" value="InterPro"/>
</dbReference>
<organism evidence="13 14">
    <name type="scientific">Herbaspirillum rubrisubalbicans Os34</name>
    <dbReference type="NCBI Taxonomy" id="1235827"/>
    <lineage>
        <taxon>Bacteria</taxon>
        <taxon>Pseudomonadati</taxon>
        <taxon>Pseudomonadota</taxon>
        <taxon>Betaproteobacteria</taxon>
        <taxon>Burkholderiales</taxon>
        <taxon>Oxalobacteraceae</taxon>
        <taxon>Herbaspirillum</taxon>
    </lineage>
</organism>
<evidence type="ECO:0000256" key="9">
    <source>
        <dbReference type="SAM" id="MobiDB-lite"/>
    </source>
</evidence>
<feature type="transmembrane region" description="Helical" evidence="10">
    <location>
        <begin position="50"/>
        <end position="69"/>
    </location>
</feature>
<dbReference type="PROSITE" id="PS00211">
    <property type="entry name" value="ABC_TRANSPORTER_1"/>
    <property type="match status" value="1"/>
</dbReference>
<dbReference type="InterPro" id="IPR050835">
    <property type="entry name" value="ABC_transporter_sub-D"/>
</dbReference>
<dbReference type="SUPFAM" id="SSF90123">
    <property type="entry name" value="ABC transporter transmembrane region"/>
    <property type="match status" value="1"/>
</dbReference>
<accession>A0A6M3ZYR4</accession>
<dbReference type="Pfam" id="PF00005">
    <property type="entry name" value="ABC_tran"/>
    <property type="match status" value="1"/>
</dbReference>
<evidence type="ECO:0000313" key="14">
    <source>
        <dbReference type="Proteomes" id="UP000501648"/>
    </source>
</evidence>
<dbReference type="SMART" id="SM00382">
    <property type="entry name" value="AAA"/>
    <property type="match status" value="1"/>
</dbReference>
<dbReference type="Gene3D" id="1.20.1560.10">
    <property type="entry name" value="ABC transporter type 1, transmembrane domain"/>
    <property type="match status" value="1"/>
</dbReference>
<dbReference type="AlphaFoldDB" id="A0A6M3ZYR4"/>
<proteinExistence type="predicted"/>
<protein>
    <submittedName>
        <fullName evidence="13">ABC transporter ATP-binding protein</fullName>
    </submittedName>
</protein>
<dbReference type="SUPFAM" id="SSF52540">
    <property type="entry name" value="P-loop containing nucleoside triphosphate hydrolases"/>
    <property type="match status" value="1"/>
</dbReference>
<evidence type="ECO:0000256" key="4">
    <source>
        <dbReference type="ARBA" id="ARBA00022692"/>
    </source>
</evidence>
<gene>
    <name evidence="13" type="ORF">C798_27235</name>
</gene>
<keyword evidence="7 10" id="KW-1133">Transmembrane helix</keyword>
<feature type="domain" description="ABC transporter" evidence="11">
    <location>
        <begin position="391"/>
        <end position="602"/>
    </location>
</feature>
<dbReference type="RefSeq" id="WP_017452753.1">
    <property type="nucleotide sequence ID" value="NZ_CP008956.1"/>
</dbReference>
<dbReference type="CDD" id="cd03223">
    <property type="entry name" value="ABCD_peroxisomal_ALDP"/>
    <property type="match status" value="1"/>
</dbReference>
<dbReference type="GO" id="GO:0016887">
    <property type="term" value="F:ATP hydrolysis activity"/>
    <property type="evidence" value="ECO:0007669"/>
    <property type="project" value="InterPro"/>
</dbReference>
<feature type="transmembrane region" description="Helical" evidence="10">
    <location>
        <begin position="171"/>
        <end position="192"/>
    </location>
</feature>
<name>A0A6M3ZYR4_9BURK</name>
<keyword evidence="6 13" id="KW-0067">ATP-binding</keyword>
<evidence type="ECO:0000256" key="1">
    <source>
        <dbReference type="ARBA" id="ARBA00004651"/>
    </source>
</evidence>
<evidence type="ECO:0000256" key="2">
    <source>
        <dbReference type="ARBA" id="ARBA00022448"/>
    </source>
</evidence>
<keyword evidence="3" id="KW-1003">Cell membrane</keyword>
<feature type="domain" description="ABC transmembrane type-1" evidence="12">
    <location>
        <begin position="57"/>
        <end position="356"/>
    </location>
</feature>
<evidence type="ECO:0000256" key="5">
    <source>
        <dbReference type="ARBA" id="ARBA00022741"/>
    </source>
</evidence>
<evidence type="ECO:0000256" key="6">
    <source>
        <dbReference type="ARBA" id="ARBA00022840"/>
    </source>
</evidence>
<evidence type="ECO:0000313" key="13">
    <source>
        <dbReference type="EMBL" id="QJQ03804.1"/>
    </source>
</evidence>
<feature type="transmembrane region" description="Helical" evidence="10">
    <location>
        <begin position="301"/>
        <end position="321"/>
    </location>
</feature>
<dbReference type="Proteomes" id="UP000501648">
    <property type="component" value="Chromosome"/>
</dbReference>
<dbReference type="PANTHER" id="PTHR11384">
    <property type="entry name" value="ATP-BINDING CASSETTE, SUB-FAMILY D MEMBER"/>
    <property type="match status" value="1"/>
</dbReference>
<evidence type="ECO:0000256" key="8">
    <source>
        <dbReference type="ARBA" id="ARBA00023136"/>
    </source>
</evidence>
<evidence type="ECO:0000256" key="3">
    <source>
        <dbReference type="ARBA" id="ARBA00022475"/>
    </source>
</evidence>
<dbReference type="GO" id="GO:0005886">
    <property type="term" value="C:plasma membrane"/>
    <property type="evidence" value="ECO:0007669"/>
    <property type="project" value="UniProtKB-SubCell"/>
</dbReference>
<dbReference type="InterPro" id="IPR003593">
    <property type="entry name" value="AAA+_ATPase"/>
</dbReference>
<feature type="compositionally biased region" description="Low complexity" evidence="9">
    <location>
        <begin position="10"/>
        <end position="20"/>
    </location>
</feature>
<dbReference type="InterPro" id="IPR036640">
    <property type="entry name" value="ABC1_TM_sf"/>
</dbReference>
<dbReference type="InterPro" id="IPR027417">
    <property type="entry name" value="P-loop_NTPase"/>
</dbReference>
<dbReference type="InterPro" id="IPR003439">
    <property type="entry name" value="ABC_transporter-like_ATP-bd"/>
</dbReference>
<dbReference type="GO" id="GO:0005524">
    <property type="term" value="F:ATP binding"/>
    <property type="evidence" value="ECO:0007669"/>
    <property type="project" value="UniProtKB-KW"/>
</dbReference>
<evidence type="ECO:0000256" key="10">
    <source>
        <dbReference type="SAM" id="Phobius"/>
    </source>
</evidence>
<dbReference type="InterPro" id="IPR017871">
    <property type="entry name" value="ABC_transporter-like_CS"/>
</dbReference>
<dbReference type="PANTHER" id="PTHR11384:SF59">
    <property type="entry name" value="LYSOSOMAL COBALAMIN TRANSPORTER ABCD4"/>
    <property type="match status" value="1"/>
</dbReference>
<dbReference type="Pfam" id="PF06472">
    <property type="entry name" value="ABC_membrane_2"/>
    <property type="match status" value="1"/>
</dbReference>
<evidence type="ECO:0000259" key="11">
    <source>
        <dbReference type="PROSITE" id="PS50893"/>
    </source>
</evidence>
<dbReference type="Gene3D" id="3.40.50.300">
    <property type="entry name" value="P-loop containing nucleotide triphosphate hydrolases"/>
    <property type="match status" value="1"/>
</dbReference>
<keyword evidence="4 10" id="KW-0812">Transmembrane</keyword>
<dbReference type="InterPro" id="IPR011527">
    <property type="entry name" value="ABC1_TM_dom"/>
</dbReference>
<feature type="transmembrane region" description="Helical" evidence="10">
    <location>
        <begin position="93"/>
        <end position="113"/>
    </location>
</feature>
<comment type="subcellular location">
    <subcellularLocation>
        <location evidence="1">Cell membrane</location>
        <topology evidence="1">Multi-pass membrane protein</topology>
    </subcellularLocation>
</comment>
<keyword evidence="5" id="KW-0547">Nucleotide-binding</keyword>
<evidence type="ECO:0000256" key="7">
    <source>
        <dbReference type="ARBA" id="ARBA00022989"/>
    </source>
</evidence>
<feature type="transmembrane region" description="Helical" evidence="10">
    <location>
        <begin position="212"/>
        <end position="232"/>
    </location>
</feature>
<keyword evidence="2" id="KW-0813">Transport</keyword>
<reference evidence="13 14" key="1">
    <citation type="journal article" date="2012" name="J. Bacteriol.">
        <title>Genome sequence of the pathogenic Herbaspirillum seropedicae strain Os34, isolated from rice roots.</title>
        <authorList>
            <person name="Ye W."/>
            <person name="Ye S."/>
            <person name="Liu J."/>
            <person name="Chang S."/>
            <person name="Chen M."/>
            <person name="Zhu B."/>
            <person name="Guo L."/>
            <person name="An Q."/>
        </authorList>
    </citation>
    <scope>NUCLEOTIDE SEQUENCE [LARGE SCALE GENOMIC DNA]</scope>
    <source>
        <strain evidence="13 14">Os34</strain>
    </source>
</reference>
<dbReference type="PROSITE" id="PS50929">
    <property type="entry name" value="ABC_TM1F"/>
    <property type="match status" value="1"/>
</dbReference>
<evidence type="ECO:0000259" key="12">
    <source>
        <dbReference type="PROSITE" id="PS50929"/>
    </source>
</evidence>
<feature type="region of interest" description="Disordered" evidence="9">
    <location>
        <begin position="1"/>
        <end position="26"/>
    </location>
</feature>
<sequence length="604" mass="67614">MPERQPDPSSPATAATPTSTGRSNGLNRASRADIWRLVKPFWVSEEKWKAWALLVSIIALNLGMVYINVRLNSWNRDIYNVLQSRDYPQFKSLLWQFSGLAFVFVAIAIYSVYLKQALQIRWRYWMSTRYLDRWLAHRAYYRIEQGQQGRLSDNPDQRIAEDLHALTSDTLALVLGFISSSVTLFSFIHILWSVSGPLTFSALGQSWVIPGYMVWFAIAYAAIGSGVVWWIGRPLVGLSFDQERFEANFRFGLIRVREHAEAVALYRGEPQERAQLTARLDDIRENWWNIMRLTKKLNVAVNFYGQFAVIFPMLVSAPRYFSGAISLGVLMQISDAFGQVQDALSWFINAFSTLASWKASINRLAGFHADVERASGMTRTIEVAPYSGSAVTVAGLRLSFPDGSPMMSRLDARVESGEHVLISGPSGCGKSTLIRAMADIWPYGEGRIALPQDAPAMFLPQRSYLPIGTLRAALSYPAAEGSFDDALITRYLGLCRLSHLAAQLDVAANWSQALSPGEQQRLAFVRVFLNRPRIVFLDEASSAMDGEIEEALYAALPRELPGLTMISIAHRETLARFHDVRWKFVPSAAEEGAGHRVDMLPIAG</sequence>